<dbReference type="Gene3D" id="3.30.70.270">
    <property type="match status" value="1"/>
</dbReference>
<keyword evidence="3" id="KW-0812">Transmembrane</keyword>
<dbReference type="PANTHER" id="PTHR44757">
    <property type="entry name" value="DIGUANYLATE CYCLASE DGCP"/>
    <property type="match status" value="1"/>
</dbReference>
<protein>
    <recommendedName>
        <fullName evidence="1">cyclic-guanylate-specific phosphodiesterase</fullName>
        <ecNumber evidence="1">3.1.4.52</ecNumber>
    </recommendedName>
</protein>
<dbReference type="SUPFAM" id="SSF55781">
    <property type="entry name" value="GAF domain-like"/>
    <property type="match status" value="1"/>
</dbReference>
<dbReference type="Gene3D" id="3.20.20.450">
    <property type="entry name" value="EAL domain"/>
    <property type="match status" value="1"/>
</dbReference>
<dbReference type="FunFam" id="3.20.20.450:FF:000001">
    <property type="entry name" value="Cyclic di-GMP phosphodiesterase yahA"/>
    <property type="match status" value="1"/>
</dbReference>
<dbReference type="KEGG" id="ome:OLMES_0578"/>
<dbReference type="InterPro" id="IPR000160">
    <property type="entry name" value="GGDEF_dom"/>
</dbReference>
<dbReference type="SUPFAM" id="SSF141868">
    <property type="entry name" value="EAL domain-like"/>
    <property type="match status" value="1"/>
</dbReference>
<dbReference type="PANTHER" id="PTHR44757:SF2">
    <property type="entry name" value="BIOFILM ARCHITECTURE MAINTENANCE PROTEIN MBAA"/>
    <property type="match status" value="1"/>
</dbReference>
<evidence type="ECO:0000313" key="6">
    <source>
        <dbReference type="EMBL" id="ARU54681.1"/>
    </source>
</evidence>
<dbReference type="RefSeq" id="WP_087459855.1">
    <property type="nucleotide sequence ID" value="NZ_CP021425.1"/>
</dbReference>
<evidence type="ECO:0000256" key="2">
    <source>
        <dbReference type="ARBA" id="ARBA00022636"/>
    </source>
</evidence>
<dbReference type="GO" id="GO:0071111">
    <property type="term" value="F:cyclic-guanylate-specific phosphodiesterase activity"/>
    <property type="evidence" value="ECO:0007669"/>
    <property type="project" value="UniProtKB-EC"/>
</dbReference>
<evidence type="ECO:0000313" key="7">
    <source>
        <dbReference type="Proteomes" id="UP000196027"/>
    </source>
</evidence>
<dbReference type="InterPro" id="IPR029787">
    <property type="entry name" value="Nucleotide_cyclase"/>
</dbReference>
<dbReference type="SMART" id="SM00267">
    <property type="entry name" value="GGDEF"/>
    <property type="match status" value="1"/>
</dbReference>
<evidence type="ECO:0000256" key="3">
    <source>
        <dbReference type="SAM" id="Phobius"/>
    </source>
</evidence>
<feature type="transmembrane region" description="Helical" evidence="3">
    <location>
        <begin position="7"/>
        <end position="29"/>
    </location>
</feature>
<proteinExistence type="predicted"/>
<dbReference type="SMART" id="SM00052">
    <property type="entry name" value="EAL"/>
    <property type="match status" value="1"/>
</dbReference>
<dbReference type="InterPro" id="IPR043128">
    <property type="entry name" value="Rev_trsase/Diguanyl_cyclase"/>
</dbReference>
<dbReference type="NCBIfam" id="TIGR00254">
    <property type="entry name" value="GGDEF"/>
    <property type="match status" value="1"/>
</dbReference>
<evidence type="ECO:0000259" key="4">
    <source>
        <dbReference type="PROSITE" id="PS50883"/>
    </source>
</evidence>
<dbReference type="EMBL" id="CP021425">
    <property type="protein sequence ID" value="ARU54681.1"/>
    <property type="molecule type" value="Genomic_DNA"/>
</dbReference>
<dbReference type="Proteomes" id="UP000196027">
    <property type="component" value="Chromosome"/>
</dbReference>
<evidence type="ECO:0000259" key="5">
    <source>
        <dbReference type="PROSITE" id="PS50887"/>
    </source>
</evidence>
<dbReference type="Pfam" id="PF00563">
    <property type="entry name" value="EAL"/>
    <property type="match status" value="1"/>
</dbReference>
<dbReference type="SUPFAM" id="SSF55073">
    <property type="entry name" value="Nucleotide cyclase"/>
    <property type="match status" value="1"/>
</dbReference>
<dbReference type="AlphaFoldDB" id="A0A1Y0I2P8"/>
<dbReference type="CDD" id="cd01949">
    <property type="entry name" value="GGDEF"/>
    <property type="match status" value="1"/>
</dbReference>
<name>A0A1Y0I2P8_9GAMM</name>
<evidence type="ECO:0000256" key="1">
    <source>
        <dbReference type="ARBA" id="ARBA00012282"/>
    </source>
</evidence>
<dbReference type="Pfam" id="PF00990">
    <property type="entry name" value="GGDEF"/>
    <property type="match status" value="1"/>
</dbReference>
<reference evidence="6 7" key="1">
    <citation type="submission" date="2017-05" db="EMBL/GenBank/DDBJ databases">
        <title>Genomic insights into alkan degradation activity of Oleiphilus messinensis.</title>
        <authorList>
            <person name="Kozyavkin S.A."/>
            <person name="Slesarev A.I."/>
            <person name="Golyshin P.N."/>
            <person name="Korzhenkov A."/>
            <person name="Golyshina O.N."/>
            <person name="Toshchakov S.V."/>
        </authorList>
    </citation>
    <scope>NUCLEOTIDE SEQUENCE [LARGE SCALE GENOMIC DNA]</scope>
    <source>
        <strain evidence="6 7">ME102</strain>
    </source>
</reference>
<dbReference type="CDD" id="cd01948">
    <property type="entry name" value="EAL"/>
    <property type="match status" value="1"/>
</dbReference>
<keyword evidence="2" id="KW-0973">c-di-GMP</keyword>
<dbReference type="PROSITE" id="PS50887">
    <property type="entry name" value="GGDEF"/>
    <property type="match status" value="1"/>
</dbReference>
<sequence length="899" mass="101736">MRHQSIILYFVFSAVGALVSLFFILLISINTIQQTSLESAKNIAQGAMESISLRTANLTNDNSWWDEAIREALINRNDAWLSEYFGLKGMASLGVSGVIIIDASDTMVFHHIEDRPLEKDERAYIQYQIQPLLNQAKSTPLNISTAESFFLVWRDKLFSGAISAFTPVQPDTLNYTNENRGILVFLSEINARSLQQISTSFSLQNLRFIPKNKSPINTENAATRLKLYSPIGDEVGHLTWHPPSTASQLSGLLIISLTTTALLIALVYMLYRIFNKKIGKMHYELADALIKQKHLRTNLTLQSKLAGNESPDNVIEHLADVLESAIPQSRCVTYLLDNVTHRITKIAAPSLDEGFIQSLKTIRTDQDDDSLTLFNGTSWTIPSLYSDPHRKYLNQFDVSFLKSAWSESMVSEKGERFGGVIIYREVEGQPEEHYRNLVKSNIAIAASNMAFCLNNQRMEQLAYYDPVTNLVNRHLFRILLERAIQHRKRHSFSIAILHIDIDHFKHLNNTLGHDIADQILVQLADRIAGCVRQSDIVARISGDEFAILIQVERINIGLDKVAEKVLNTLRVPIEIRGKTIRVSASIGIAVDEKAQLTANELLHRSDEALRTAKESGRDQYCYYDAQLEEASQSKRLIEKELVNAISNSEFRLVYQPKIDMIKGTVNGLEALIRWRSTKLGDISPDVFIPIAEQNGQITSISDFVMEEACTKLAELQSHGFKHINMAVNLSARQFKDRELVDKLRSVIKRHRLKPSHLELELTETMIMEDKERARTTLRKLQEAGLKLAIDDFGTGYSSLSYLQYFRVDKLKVDRSFVMNIPDNSNDMELTAAIIALAHKLNLQVVAEGVETEAQSGFLNDNNCDEAQGYFFCKPIESDDLIDVLLKMEKQYPLENKISN</sequence>
<keyword evidence="7" id="KW-1185">Reference proteome</keyword>
<dbReference type="Pfam" id="PF05228">
    <property type="entry name" value="CHASE4"/>
    <property type="match status" value="1"/>
</dbReference>
<dbReference type="InterPro" id="IPR007892">
    <property type="entry name" value="CHASE4"/>
</dbReference>
<feature type="domain" description="EAL" evidence="4">
    <location>
        <begin position="634"/>
        <end position="888"/>
    </location>
</feature>
<dbReference type="InterPro" id="IPR052155">
    <property type="entry name" value="Biofilm_reg_signaling"/>
</dbReference>
<dbReference type="PROSITE" id="PS50883">
    <property type="entry name" value="EAL"/>
    <property type="match status" value="1"/>
</dbReference>
<dbReference type="EC" id="3.1.4.52" evidence="1"/>
<keyword evidence="3" id="KW-1133">Transmembrane helix</keyword>
<feature type="domain" description="GGDEF" evidence="5">
    <location>
        <begin position="492"/>
        <end position="625"/>
    </location>
</feature>
<keyword evidence="3" id="KW-0472">Membrane</keyword>
<dbReference type="OrthoDB" id="6597954at2"/>
<dbReference type="InterPro" id="IPR001633">
    <property type="entry name" value="EAL_dom"/>
</dbReference>
<feature type="transmembrane region" description="Helical" evidence="3">
    <location>
        <begin position="249"/>
        <end position="271"/>
    </location>
</feature>
<accession>A0A1Y0I2P8</accession>
<organism evidence="6 7">
    <name type="scientific">Oleiphilus messinensis</name>
    <dbReference type="NCBI Taxonomy" id="141451"/>
    <lineage>
        <taxon>Bacteria</taxon>
        <taxon>Pseudomonadati</taxon>
        <taxon>Pseudomonadota</taxon>
        <taxon>Gammaproteobacteria</taxon>
        <taxon>Oceanospirillales</taxon>
        <taxon>Oleiphilaceae</taxon>
        <taxon>Oleiphilus</taxon>
    </lineage>
</organism>
<dbReference type="InterPro" id="IPR035919">
    <property type="entry name" value="EAL_sf"/>
</dbReference>
<gene>
    <name evidence="6" type="ORF">OLMES_0578</name>
</gene>